<evidence type="ECO:0000256" key="1">
    <source>
        <dbReference type="ARBA" id="ARBA00004370"/>
    </source>
</evidence>
<keyword evidence="9" id="KW-1185">Reference proteome</keyword>
<keyword evidence="3 6" id="KW-0472">Membrane</keyword>
<evidence type="ECO:0000256" key="7">
    <source>
        <dbReference type="SAM" id="SignalP"/>
    </source>
</evidence>
<dbReference type="PANTHER" id="PTHR12080">
    <property type="entry name" value="SIGNALING LYMPHOCYTIC ACTIVATION MOLECULE"/>
    <property type="match status" value="1"/>
</dbReference>
<evidence type="ECO:0000313" key="9">
    <source>
        <dbReference type="Proteomes" id="UP000695026"/>
    </source>
</evidence>
<feature type="chain" id="PRO_5039890345" evidence="7">
    <location>
        <begin position="22"/>
        <end position="306"/>
    </location>
</feature>
<dbReference type="Proteomes" id="UP000695026">
    <property type="component" value="Unplaced"/>
</dbReference>
<dbReference type="Gene3D" id="2.60.40.10">
    <property type="entry name" value="Immunoglobulins"/>
    <property type="match status" value="1"/>
</dbReference>
<evidence type="ECO:0000313" key="10">
    <source>
        <dbReference type="RefSeq" id="XP_007435353.1"/>
    </source>
</evidence>
<sequence>MTAWERLLPPLLWAAAALCIAKDCNNRKLIVGIEGEDIVLSPLVTDNLTGISWKKGENIVADSRFTVGKENQRISFNSSSGSLFLKNLSQNDTGNYTAKVFIKEKIKETCFDLKILVPPVINCTVHNDTIQLNCTSATQDLSLYYSWDYIRPEDIYTNLSVIQLRRNSAHFQKITCYVTAFSSNASKSFNLSDCIPEDLERQSRNNLNLIPMLIVIITGIAVILFWLLKGYGSFVFCSGKKKESETLNESESGTRNARENYNDEIPELPGEKRNSLNESGLELESMEKRKREGEEASMLESERSQS</sequence>
<accession>A0A9F2R3T1</accession>
<dbReference type="SMART" id="SM00409">
    <property type="entry name" value="IG"/>
    <property type="match status" value="1"/>
</dbReference>
<dbReference type="RefSeq" id="XP_007435353.1">
    <property type="nucleotide sequence ID" value="XM_007435291.3"/>
</dbReference>
<dbReference type="InterPro" id="IPR003599">
    <property type="entry name" value="Ig_sub"/>
</dbReference>
<proteinExistence type="predicted"/>
<evidence type="ECO:0000256" key="5">
    <source>
        <dbReference type="SAM" id="MobiDB-lite"/>
    </source>
</evidence>
<keyword evidence="6" id="KW-1133">Transmembrane helix</keyword>
<dbReference type="OMA" id="DKVIEWE"/>
<dbReference type="GeneID" id="103053704"/>
<evidence type="ECO:0000256" key="2">
    <source>
        <dbReference type="ARBA" id="ARBA00022729"/>
    </source>
</evidence>
<feature type="signal peptide" evidence="7">
    <location>
        <begin position="1"/>
        <end position="21"/>
    </location>
</feature>
<dbReference type="InterPro" id="IPR015631">
    <property type="entry name" value="CD2/SLAM_rcpt"/>
</dbReference>
<dbReference type="PANTHER" id="PTHR12080:SF48">
    <property type="entry name" value="IMMUNOGLOBULIN SUBTYPE DOMAIN-CONTAINING PROTEIN"/>
    <property type="match status" value="1"/>
</dbReference>
<dbReference type="SUPFAM" id="SSF48726">
    <property type="entry name" value="Immunoglobulin"/>
    <property type="match status" value="1"/>
</dbReference>
<evidence type="ECO:0000256" key="3">
    <source>
        <dbReference type="ARBA" id="ARBA00023136"/>
    </source>
</evidence>
<evidence type="ECO:0000259" key="8">
    <source>
        <dbReference type="SMART" id="SM00409"/>
    </source>
</evidence>
<name>A0A9F2R3T1_PYTBI</name>
<keyword evidence="4" id="KW-0325">Glycoprotein</keyword>
<dbReference type="KEGG" id="pbi:103053704"/>
<keyword evidence="6" id="KW-0812">Transmembrane</keyword>
<dbReference type="InterPro" id="IPR036179">
    <property type="entry name" value="Ig-like_dom_sf"/>
</dbReference>
<feature type="compositionally biased region" description="Basic and acidic residues" evidence="5">
    <location>
        <begin position="285"/>
        <end position="306"/>
    </location>
</feature>
<reference evidence="10" key="1">
    <citation type="submission" date="2025-08" db="UniProtKB">
        <authorList>
            <consortium name="RefSeq"/>
        </authorList>
    </citation>
    <scope>IDENTIFICATION</scope>
    <source>
        <tissue evidence="10">Liver</tissue>
    </source>
</reference>
<feature type="domain" description="Immunoglobulin" evidence="8">
    <location>
        <begin position="27"/>
        <end position="116"/>
    </location>
</feature>
<dbReference type="OrthoDB" id="9427418at2759"/>
<evidence type="ECO:0000256" key="6">
    <source>
        <dbReference type="SAM" id="Phobius"/>
    </source>
</evidence>
<evidence type="ECO:0000256" key="4">
    <source>
        <dbReference type="ARBA" id="ARBA00023180"/>
    </source>
</evidence>
<comment type="subcellular location">
    <subcellularLocation>
        <location evidence="1">Membrane</location>
    </subcellularLocation>
</comment>
<dbReference type="InterPro" id="IPR013783">
    <property type="entry name" value="Ig-like_fold"/>
</dbReference>
<dbReference type="AlphaFoldDB" id="A0A9F2R3T1"/>
<protein>
    <submittedName>
        <fullName evidence="10">Uncharacterized protein LOC103053704 isoform X1</fullName>
    </submittedName>
</protein>
<gene>
    <name evidence="10" type="primary">LOC103053704</name>
</gene>
<dbReference type="GO" id="GO:0016020">
    <property type="term" value="C:membrane"/>
    <property type="evidence" value="ECO:0007669"/>
    <property type="project" value="UniProtKB-SubCell"/>
</dbReference>
<feature type="region of interest" description="Disordered" evidence="5">
    <location>
        <begin position="245"/>
        <end position="306"/>
    </location>
</feature>
<keyword evidence="2 7" id="KW-0732">Signal</keyword>
<organism evidence="9 10">
    <name type="scientific">Python bivittatus</name>
    <name type="common">Burmese python</name>
    <name type="synonym">Python molurus bivittatus</name>
    <dbReference type="NCBI Taxonomy" id="176946"/>
    <lineage>
        <taxon>Eukaryota</taxon>
        <taxon>Metazoa</taxon>
        <taxon>Chordata</taxon>
        <taxon>Craniata</taxon>
        <taxon>Vertebrata</taxon>
        <taxon>Euteleostomi</taxon>
        <taxon>Lepidosauria</taxon>
        <taxon>Squamata</taxon>
        <taxon>Bifurcata</taxon>
        <taxon>Unidentata</taxon>
        <taxon>Episquamata</taxon>
        <taxon>Toxicofera</taxon>
        <taxon>Serpentes</taxon>
        <taxon>Henophidia</taxon>
        <taxon>Pythonidae</taxon>
        <taxon>Python</taxon>
    </lineage>
</organism>
<feature type="transmembrane region" description="Helical" evidence="6">
    <location>
        <begin position="209"/>
        <end position="228"/>
    </location>
</feature>